<proteinExistence type="predicted"/>
<dbReference type="GeneTree" id="ENSGT00390000008330"/>
<evidence type="ECO:0000259" key="2">
    <source>
        <dbReference type="Pfam" id="PF15084"/>
    </source>
</evidence>
<reference evidence="3" key="2">
    <citation type="submission" date="2025-08" db="UniProtKB">
        <authorList>
            <consortium name="Ensembl"/>
        </authorList>
    </citation>
    <scope>IDENTIFICATION</scope>
</reference>
<reference evidence="3 4" key="1">
    <citation type="journal article" date="2021" name="G3 (Bethesda)">
        <title>Improved contiguity of the threespine stickleback genome using long-read sequencing.</title>
        <authorList>
            <person name="Nath S."/>
            <person name="Shaw D.E."/>
            <person name="White M.A."/>
        </authorList>
    </citation>
    <scope>NUCLEOTIDE SEQUENCE [LARGE SCALE GENOMIC DNA]</scope>
    <source>
        <strain evidence="3 4">Lake Benthic</strain>
    </source>
</reference>
<evidence type="ECO:0000256" key="1">
    <source>
        <dbReference type="SAM" id="MobiDB-lite"/>
    </source>
</evidence>
<dbReference type="AlphaFoldDB" id="A0AAQ4RTX7"/>
<dbReference type="InterPro" id="IPR027876">
    <property type="entry name" value="DUF4550"/>
</dbReference>
<name>A0AAQ4RTX7_GASAC</name>
<dbReference type="Proteomes" id="UP000007635">
    <property type="component" value="Chromosome XVII"/>
</dbReference>
<protein>
    <submittedName>
        <fullName evidence="3">Cilia and flagella associated protein 92 (putative)</fullName>
    </submittedName>
</protein>
<evidence type="ECO:0000313" key="3">
    <source>
        <dbReference type="Ensembl" id="ENSGACP00000066368.1"/>
    </source>
</evidence>
<accession>A0AAQ4RTX7</accession>
<feature type="region of interest" description="Disordered" evidence="1">
    <location>
        <begin position="687"/>
        <end position="716"/>
    </location>
</feature>
<dbReference type="PANTHER" id="PTHR33667:SF7">
    <property type="entry name" value="RIKEN CDNA 1810020O05 GENE"/>
    <property type="match status" value="1"/>
</dbReference>
<reference evidence="3" key="3">
    <citation type="submission" date="2025-09" db="UniProtKB">
        <authorList>
            <consortium name="Ensembl"/>
        </authorList>
    </citation>
    <scope>IDENTIFICATION</scope>
</reference>
<sequence length="1082" mass="120896">MDMMSETGPCNPPSDCNAGQVTDEGKERVSVLQTDVVSIAQRSGPPEDITGPIDDSAYYVTWTVLIVLAVPRGEDIDACEAPGKTEKTNKAQSWYHIEYKLLPGDTETVKVDLLVFGPLAKLYKEDEFKVVGTRQDGGQTWVGWSQDFRIGVNKDLLISLLPHTITLQIWNSTAKLSDQARYERTKAFRPTQDQPKDATDPCGGVRSTVNNLRSWCKKTSNTSTKSRSDRRFDEAEFQKPTIDSFNLEETKGISAEIRPIGLLAGETSVTRRFPVCSCGVLEVVCNVSLDRTLMSDQMKAELNPLVITIVSATSLPSSPVPSHVPEEKCGPVYCQYKFHDSNMHRTRSHTRGTKVHFRDVNVILTGLMNPEELGEFLSGPPLQIEVHDRDTKWEESPPTFGPGSAGEDPLTQNTVALNSHGVARLSLSELLLGRKKLKAHLPIKCCPPPPLPDRERDRKAMPPGRYSDANSRLKVEVEISCPLHIEGGGCKGPFGRIIYLFDYNNLSLMTKLRSEILAINASAFHLDSLGNAEQALSNYIMNFSPDGGRDLDFVSGFHVQDRRAHVFVLEGLRHGAVRRLWEAVPLKQSGSEEEQVKVLYNSDLGFFKRMYGSLCVGLSPVHLYEPLETIMRRPLVYIRGVVPRPCFQALLRLSQLSRAERLTHVVRCDLFPSADMIRGLSENCGTNAGQREKRGGANAAADTPTRPVAASTVRVKSNAPISAQTSEYAKWKDNSRSVHQSRDFIQENVKKVQEESERLQKPKAAVFGKELLAAGPVHNYSIQTFNSSERAKELLREVMAQAPGRRFTYCQRYHSATVEQGHVISKKRPNAIAAPRVWFTSRSSDESKCHPRQPDEGRVEELRKPWRENVLHDNILKPPLSRDTWAWSQRHEDFQLHFKPLPSFSPSPSTIHLAGDLLKPEQLGGTRALHRLLPGRRANPPGNAPLPRFTCHMGGNSDRIQEILKDEPKKYSLRKPGMVLEPLPQLSVMNLGENNQRGCGPAARRNKRGDARHPSARRGPPHVRVEASNEWKGFMFVFRLLLTVDSVSAAAPSPGDPPCRWRNTRRTSSLPRSPHLRDRVGQ</sequence>
<dbReference type="Ensembl" id="ENSGACT00000079807.1">
    <property type="protein sequence ID" value="ENSGACP00000066368.1"/>
    <property type="gene ID" value="ENSGACG00000011105.2"/>
</dbReference>
<feature type="region of interest" description="Disordered" evidence="1">
    <location>
        <begin position="444"/>
        <end position="467"/>
    </location>
</feature>
<keyword evidence="4" id="KW-1185">Reference proteome</keyword>
<dbReference type="PANTHER" id="PTHR33667">
    <property type="entry name" value="SI:DKEY-57N24.6"/>
    <property type="match status" value="1"/>
</dbReference>
<evidence type="ECO:0000313" key="4">
    <source>
        <dbReference type="Proteomes" id="UP000007635"/>
    </source>
</evidence>
<feature type="region of interest" description="Disordered" evidence="1">
    <location>
        <begin position="1"/>
        <end position="27"/>
    </location>
</feature>
<feature type="region of interest" description="Disordered" evidence="1">
    <location>
        <begin position="994"/>
        <end position="1023"/>
    </location>
</feature>
<feature type="region of interest" description="Disordered" evidence="1">
    <location>
        <begin position="1049"/>
        <end position="1082"/>
    </location>
</feature>
<organism evidence="3 4">
    <name type="scientific">Gasterosteus aculeatus aculeatus</name>
    <name type="common">three-spined stickleback</name>
    <dbReference type="NCBI Taxonomy" id="481459"/>
    <lineage>
        <taxon>Eukaryota</taxon>
        <taxon>Metazoa</taxon>
        <taxon>Chordata</taxon>
        <taxon>Craniata</taxon>
        <taxon>Vertebrata</taxon>
        <taxon>Euteleostomi</taxon>
        <taxon>Actinopterygii</taxon>
        <taxon>Neopterygii</taxon>
        <taxon>Teleostei</taxon>
        <taxon>Neoteleostei</taxon>
        <taxon>Acanthomorphata</taxon>
        <taxon>Eupercaria</taxon>
        <taxon>Perciformes</taxon>
        <taxon>Cottioidei</taxon>
        <taxon>Gasterosteales</taxon>
        <taxon>Gasterosteidae</taxon>
        <taxon>Gasterosteus</taxon>
    </lineage>
</organism>
<dbReference type="Pfam" id="PF15084">
    <property type="entry name" value="DUF4550"/>
    <property type="match status" value="1"/>
</dbReference>
<feature type="domain" description="DUF4550" evidence="2">
    <location>
        <begin position="93"/>
        <end position="187"/>
    </location>
</feature>